<evidence type="ECO:0000256" key="1">
    <source>
        <dbReference type="SAM" id="Coils"/>
    </source>
</evidence>
<evidence type="ECO:0000313" key="2">
    <source>
        <dbReference type="EMBL" id="ETO35968.1"/>
    </source>
</evidence>
<sequence>MLKVEEDTPEEFEKKKKIAKKYKEMIIDLKEPQKRLIDAKEKNKKLKQRLVELQSRTNYLGDLVINGEPPRLWKVELWKNDMNIGSFFQCSSHVGQVRTFCRSVFRNVKKKLLKNIKKFIELNGEWNSNPQRCVIPSEVKINKNSRKNGTGNKTELEYKTMTCDEMLDQVKIEQNDNAHWLNGQIGLKAKCDIPMGTVLIQYCGVEYFLPEFDDIFIDTNEHTLRNRYAFELFVDDSAIIDHLQKESDMCSFKTYLCDKTNCRFNSILYDSIQLILLIFGAYFMI</sequence>
<feature type="non-terminal residue" evidence="2">
    <location>
        <position position="285"/>
    </location>
</feature>
<name>X6PCZ3_RETFI</name>
<reference evidence="2 3" key="1">
    <citation type="journal article" date="2013" name="Curr. Biol.">
        <title>The Genome of the Foraminiferan Reticulomyxa filosa.</title>
        <authorList>
            <person name="Glockner G."/>
            <person name="Hulsmann N."/>
            <person name="Schleicher M."/>
            <person name="Noegel A.A."/>
            <person name="Eichinger L."/>
            <person name="Gallinger C."/>
            <person name="Pawlowski J."/>
            <person name="Sierra R."/>
            <person name="Euteneuer U."/>
            <person name="Pillet L."/>
            <person name="Moustafa A."/>
            <person name="Platzer M."/>
            <person name="Groth M."/>
            <person name="Szafranski K."/>
            <person name="Schliwa M."/>
        </authorList>
    </citation>
    <scope>NUCLEOTIDE SEQUENCE [LARGE SCALE GENOMIC DNA]</scope>
</reference>
<keyword evidence="3" id="KW-1185">Reference proteome</keyword>
<accession>X6PCZ3</accession>
<evidence type="ECO:0000313" key="3">
    <source>
        <dbReference type="Proteomes" id="UP000023152"/>
    </source>
</evidence>
<protein>
    <recommendedName>
        <fullName evidence="4">SET domain-containing protein</fullName>
    </recommendedName>
</protein>
<dbReference type="Proteomes" id="UP000023152">
    <property type="component" value="Unassembled WGS sequence"/>
</dbReference>
<evidence type="ECO:0008006" key="4">
    <source>
        <dbReference type="Google" id="ProtNLM"/>
    </source>
</evidence>
<gene>
    <name evidence="2" type="ORF">RFI_01093</name>
</gene>
<proteinExistence type="predicted"/>
<keyword evidence="1" id="KW-0175">Coiled coil</keyword>
<comment type="caution">
    <text evidence="2">The sequence shown here is derived from an EMBL/GenBank/DDBJ whole genome shotgun (WGS) entry which is preliminary data.</text>
</comment>
<dbReference type="AlphaFoldDB" id="X6PCZ3"/>
<dbReference type="EMBL" id="ASPP01001139">
    <property type="protein sequence ID" value="ETO35968.1"/>
    <property type="molecule type" value="Genomic_DNA"/>
</dbReference>
<organism evidence="2 3">
    <name type="scientific">Reticulomyxa filosa</name>
    <dbReference type="NCBI Taxonomy" id="46433"/>
    <lineage>
        <taxon>Eukaryota</taxon>
        <taxon>Sar</taxon>
        <taxon>Rhizaria</taxon>
        <taxon>Retaria</taxon>
        <taxon>Foraminifera</taxon>
        <taxon>Monothalamids</taxon>
        <taxon>Reticulomyxidae</taxon>
        <taxon>Reticulomyxa</taxon>
    </lineage>
</organism>
<feature type="coiled-coil region" evidence="1">
    <location>
        <begin position="29"/>
        <end position="56"/>
    </location>
</feature>